<dbReference type="InParanoid" id="M3Y6V7"/>
<dbReference type="GO" id="GO:0005687">
    <property type="term" value="C:U4 snRNP"/>
    <property type="evidence" value="ECO:0007669"/>
    <property type="project" value="TreeGrafter"/>
</dbReference>
<dbReference type="InterPro" id="IPR010920">
    <property type="entry name" value="LSM_dom_sf"/>
</dbReference>
<dbReference type="HOGENOM" id="CLU_076902_1_0_1"/>
<reference evidence="3" key="1">
    <citation type="submission" date="2024-06" db="UniProtKB">
        <authorList>
            <consortium name="Ensembl"/>
        </authorList>
    </citation>
    <scope>IDENTIFICATION</scope>
</reference>
<dbReference type="SMART" id="SM00651">
    <property type="entry name" value="Sm"/>
    <property type="match status" value="1"/>
</dbReference>
<evidence type="ECO:0000313" key="3">
    <source>
        <dbReference type="Ensembl" id="ENSMPUP00000007058.1"/>
    </source>
</evidence>
<dbReference type="InterPro" id="IPR001163">
    <property type="entry name" value="Sm_dom_euk/arc"/>
</dbReference>
<dbReference type="PANTHER" id="PTHR10701:SF15">
    <property type="entry name" value="SMALL NUCLEAR RIBONUCLEOPROTEIN-ASSOCIATED PROTEINS B AND B"/>
    <property type="match status" value="1"/>
</dbReference>
<dbReference type="SUPFAM" id="SSF50182">
    <property type="entry name" value="Sm-like ribonucleoproteins"/>
    <property type="match status" value="1"/>
</dbReference>
<sequence length="207" mass="22177">MTVGEGSNHRMRCILQDDRIFSGTFKAFNKNMNLILCDEFRKTKPKIVKQPECEEKWDLGLALLPGENLVSMTGEGPTPEDTSARAPLAAAAGPGLGRAASRGVPAAVPIPHAPTGLGGPVLGVSGPSQQEMKDSAGKGHWSSKSTRMGAEQHHLQPPLRSRRPPMAHQLGFPCLRDTNRHAPSKDETPPPGISGPPPPPRMYPPRP</sequence>
<feature type="compositionally biased region" description="Pro residues" evidence="1">
    <location>
        <begin position="189"/>
        <end position="207"/>
    </location>
</feature>
<organism evidence="3">
    <name type="scientific">Mustela putorius furo</name>
    <name type="common">European domestic ferret</name>
    <name type="synonym">Mustela furo</name>
    <dbReference type="NCBI Taxonomy" id="9669"/>
    <lineage>
        <taxon>Eukaryota</taxon>
        <taxon>Metazoa</taxon>
        <taxon>Chordata</taxon>
        <taxon>Craniata</taxon>
        <taxon>Vertebrata</taxon>
        <taxon>Euteleostomi</taxon>
        <taxon>Mammalia</taxon>
        <taxon>Eutheria</taxon>
        <taxon>Laurasiatheria</taxon>
        <taxon>Carnivora</taxon>
        <taxon>Caniformia</taxon>
        <taxon>Musteloidea</taxon>
        <taxon>Mustelidae</taxon>
        <taxon>Mustelinae</taxon>
        <taxon>Mustela</taxon>
    </lineage>
</organism>
<feature type="domain" description="Sm" evidence="2">
    <location>
        <begin position="1"/>
        <end position="74"/>
    </location>
</feature>
<feature type="region of interest" description="Disordered" evidence="1">
    <location>
        <begin position="121"/>
        <end position="207"/>
    </location>
</feature>
<dbReference type="EMBL" id="AEYP01078308">
    <property type="status" value="NOT_ANNOTATED_CDS"/>
    <property type="molecule type" value="Genomic_DNA"/>
</dbReference>
<dbReference type="GO" id="GO:0005685">
    <property type="term" value="C:U1 snRNP"/>
    <property type="evidence" value="ECO:0007669"/>
    <property type="project" value="TreeGrafter"/>
</dbReference>
<dbReference type="GeneTree" id="ENSGT00940000158222"/>
<dbReference type="GO" id="GO:0005737">
    <property type="term" value="C:cytoplasm"/>
    <property type="evidence" value="ECO:0007669"/>
    <property type="project" value="TreeGrafter"/>
</dbReference>
<dbReference type="CDD" id="cd01717">
    <property type="entry name" value="Sm_B"/>
    <property type="match status" value="1"/>
</dbReference>
<dbReference type="GO" id="GO:0005682">
    <property type="term" value="C:U5 snRNP"/>
    <property type="evidence" value="ECO:0007669"/>
    <property type="project" value="TreeGrafter"/>
</dbReference>
<dbReference type="GO" id="GO:0000398">
    <property type="term" value="P:mRNA splicing, via spliceosome"/>
    <property type="evidence" value="ECO:0007669"/>
    <property type="project" value="TreeGrafter"/>
</dbReference>
<dbReference type="GO" id="GO:0071004">
    <property type="term" value="C:U2-type prespliceosome"/>
    <property type="evidence" value="ECO:0007669"/>
    <property type="project" value="TreeGrafter"/>
</dbReference>
<dbReference type="Pfam" id="PF01423">
    <property type="entry name" value="LSM"/>
    <property type="match status" value="1"/>
</dbReference>
<dbReference type="GO" id="GO:0046540">
    <property type="term" value="C:U4/U6 x U5 tri-snRNP complex"/>
    <property type="evidence" value="ECO:0007669"/>
    <property type="project" value="TreeGrafter"/>
</dbReference>
<proteinExistence type="predicted"/>
<name>M3Y6V7_MUSPF</name>
<dbReference type="InterPro" id="IPR050914">
    <property type="entry name" value="snRNP_SmB/NAA38-like"/>
</dbReference>
<dbReference type="Gene3D" id="2.30.30.100">
    <property type="match status" value="1"/>
</dbReference>
<dbReference type="GO" id="GO:0070990">
    <property type="term" value="F:snRNP binding"/>
    <property type="evidence" value="ECO:0007669"/>
    <property type="project" value="TreeGrafter"/>
</dbReference>
<dbReference type="eggNOG" id="KOG3168">
    <property type="taxonomic scope" value="Eukaryota"/>
</dbReference>
<dbReference type="AlphaFoldDB" id="M3Y6V7"/>
<dbReference type="GO" id="GO:0005686">
    <property type="term" value="C:U2 snRNP"/>
    <property type="evidence" value="ECO:0007669"/>
    <property type="project" value="TreeGrafter"/>
</dbReference>
<protein>
    <recommendedName>
        <fullName evidence="2">Sm domain-containing protein</fullName>
    </recommendedName>
</protein>
<dbReference type="Ensembl" id="ENSMPUT00000007176.1">
    <property type="protein sequence ID" value="ENSMPUP00000007058.1"/>
    <property type="gene ID" value="ENSMPUG00000007115.1"/>
</dbReference>
<evidence type="ECO:0000259" key="2">
    <source>
        <dbReference type="SMART" id="SM00651"/>
    </source>
</evidence>
<feature type="compositionally biased region" description="Basic and acidic residues" evidence="1">
    <location>
        <begin position="177"/>
        <end position="188"/>
    </location>
</feature>
<dbReference type="PANTHER" id="PTHR10701">
    <property type="entry name" value="SMALL NUCLEAR RIBONUCLEOPROTEIN-ASSOCIATED PROTEIN B AND N"/>
    <property type="match status" value="1"/>
</dbReference>
<evidence type="ECO:0000256" key="1">
    <source>
        <dbReference type="SAM" id="MobiDB-lite"/>
    </source>
</evidence>
<accession>M3Y6V7</accession>
<dbReference type="STRING" id="9669.ENSMPUP00000007058"/>
<dbReference type="GO" id="GO:0071013">
    <property type="term" value="C:catalytic step 2 spliceosome"/>
    <property type="evidence" value="ECO:0007669"/>
    <property type="project" value="TreeGrafter"/>
</dbReference>